<dbReference type="InterPro" id="IPR004692">
    <property type="entry name" value="SecG"/>
</dbReference>
<comment type="similarity">
    <text evidence="2 10">Belongs to the SecG family.</text>
</comment>
<dbReference type="PANTHER" id="PTHR34182">
    <property type="entry name" value="PROTEIN-EXPORT MEMBRANE PROTEIN SECG"/>
    <property type="match status" value="1"/>
</dbReference>
<proteinExistence type="inferred from homology"/>
<accession>A0A519BE03</accession>
<dbReference type="Proteomes" id="UP000320813">
    <property type="component" value="Unassembled WGS sequence"/>
</dbReference>
<comment type="function">
    <text evidence="10">Involved in protein export. Participates in an early event of protein translocation.</text>
</comment>
<evidence type="ECO:0000256" key="1">
    <source>
        <dbReference type="ARBA" id="ARBA00004651"/>
    </source>
</evidence>
<dbReference type="GO" id="GO:0065002">
    <property type="term" value="P:intracellular protein transmembrane transport"/>
    <property type="evidence" value="ECO:0007669"/>
    <property type="project" value="TreeGrafter"/>
</dbReference>
<keyword evidence="3 10" id="KW-0813">Transport</keyword>
<keyword evidence="8 10" id="KW-0811">Translocation</keyword>
<evidence type="ECO:0000256" key="4">
    <source>
        <dbReference type="ARBA" id="ARBA00022475"/>
    </source>
</evidence>
<evidence type="ECO:0000256" key="8">
    <source>
        <dbReference type="ARBA" id="ARBA00023010"/>
    </source>
</evidence>
<dbReference type="AlphaFoldDB" id="A0A519BE03"/>
<sequence length="121" mass="12941">MIEFLTIILIVSAVFLVIVILMQQGKGQEMGAVFGGSSQTIFGASGAGNFLTKATAILALIFMASAFLISYISARQISPIAIKSYIKKTEKPPLVKKAAKPAPKDQALTKPFKPLKTVNNK</sequence>
<dbReference type="GO" id="GO:0005886">
    <property type="term" value="C:plasma membrane"/>
    <property type="evidence" value="ECO:0007669"/>
    <property type="project" value="UniProtKB-SubCell"/>
</dbReference>
<dbReference type="PANTHER" id="PTHR34182:SF1">
    <property type="entry name" value="PROTEIN-EXPORT MEMBRANE PROTEIN SECG"/>
    <property type="match status" value="1"/>
</dbReference>
<feature type="region of interest" description="Disordered" evidence="11">
    <location>
        <begin position="96"/>
        <end position="121"/>
    </location>
</feature>
<evidence type="ECO:0000256" key="6">
    <source>
        <dbReference type="ARBA" id="ARBA00022927"/>
    </source>
</evidence>
<evidence type="ECO:0000256" key="3">
    <source>
        <dbReference type="ARBA" id="ARBA00022448"/>
    </source>
</evidence>
<keyword evidence="6 10" id="KW-0653">Protein transport</keyword>
<reference evidence="12 13" key="1">
    <citation type="submission" date="2019-01" db="EMBL/GenBank/DDBJ databases">
        <title>Insights into ecological role of a new deltaproteobacterial order Candidatus Sinidesulfobacterales (Sva0485) by metagenomics and metatranscriptomics.</title>
        <authorList>
            <person name="Tan S."/>
            <person name="Liu J."/>
            <person name="Fang Y."/>
            <person name="Hedlund B.P."/>
            <person name="Lian Z.H."/>
            <person name="Huang L.Y."/>
            <person name="Li J.T."/>
            <person name="Huang L.N."/>
            <person name="Li W.J."/>
            <person name="Jiang H.C."/>
            <person name="Dong H.L."/>
            <person name="Shu W.S."/>
        </authorList>
    </citation>
    <scope>NUCLEOTIDE SEQUENCE [LARGE SCALE GENOMIC DNA]</scope>
    <source>
        <strain evidence="12">AP3</strain>
    </source>
</reference>
<keyword evidence="4 10" id="KW-1003">Cell membrane</keyword>
<evidence type="ECO:0000256" key="7">
    <source>
        <dbReference type="ARBA" id="ARBA00022989"/>
    </source>
</evidence>
<dbReference type="GO" id="GO:0009306">
    <property type="term" value="P:protein secretion"/>
    <property type="evidence" value="ECO:0007669"/>
    <property type="project" value="UniProtKB-UniRule"/>
</dbReference>
<evidence type="ECO:0000256" key="10">
    <source>
        <dbReference type="RuleBase" id="RU365087"/>
    </source>
</evidence>
<gene>
    <name evidence="12" type="primary">secG</name>
    <name evidence="12" type="ORF">EVJ47_04275</name>
</gene>
<keyword evidence="7 10" id="KW-1133">Transmembrane helix</keyword>
<dbReference type="Pfam" id="PF03840">
    <property type="entry name" value="SecG"/>
    <property type="match status" value="1"/>
</dbReference>
<keyword evidence="9 10" id="KW-0472">Membrane</keyword>
<feature type="transmembrane region" description="Helical" evidence="10">
    <location>
        <begin position="51"/>
        <end position="74"/>
    </location>
</feature>
<dbReference type="PRINTS" id="PR01651">
    <property type="entry name" value="SECGEXPORT"/>
</dbReference>
<evidence type="ECO:0000256" key="5">
    <source>
        <dbReference type="ARBA" id="ARBA00022692"/>
    </source>
</evidence>
<dbReference type="NCBIfam" id="TIGR00810">
    <property type="entry name" value="secG"/>
    <property type="match status" value="1"/>
</dbReference>
<dbReference type="GO" id="GO:0015450">
    <property type="term" value="F:protein-transporting ATPase activity"/>
    <property type="evidence" value="ECO:0007669"/>
    <property type="project" value="UniProtKB-UniRule"/>
</dbReference>
<evidence type="ECO:0000313" key="12">
    <source>
        <dbReference type="EMBL" id="RZD15495.1"/>
    </source>
</evidence>
<dbReference type="EMBL" id="SGBD01000001">
    <property type="protein sequence ID" value="RZD15495.1"/>
    <property type="molecule type" value="Genomic_DNA"/>
</dbReference>
<comment type="caution">
    <text evidence="12">The sequence shown here is derived from an EMBL/GenBank/DDBJ whole genome shotgun (WGS) entry which is preliminary data.</text>
</comment>
<evidence type="ECO:0000256" key="11">
    <source>
        <dbReference type="SAM" id="MobiDB-lite"/>
    </source>
</evidence>
<evidence type="ECO:0000256" key="2">
    <source>
        <dbReference type="ARBA" id="ARBA00008445"/>
    </source>
</evidence>
<comment type="subcellular location">
    <subcellularLocation>
        <location evidence="1 10">Cell membrane</location>
        <topology evidence="1 10">Multi-pass membrane protein</topology>
    </subcellularLocation>
</comment>
<protein>
    <recommendedName>
        <fullName evidence="10">Protein-export membrane protein SecG</fullName>
    </recommendedName>
</protein>
<dbReference type="GO" id="GO:0043952">
    <property type="term" value="P:protein transport by the Sec complex"/>
    <property type="evidence" value="ECO:0007669"/>
    <property type="project" value="TreeGrafter"/>
</dbReference>
<comment type="caution">
    <text evidence="10">Lacks conserved residue(s) required for the propagation of feature annotation.</text>
</comment>
<organism evidence="12 13">
    <name type="scientific">Candidatus Acidulodesulfobacterium ferriphilum</name>
    <dbReference type="NCBI Taxonomy" id="2597223"/>
    <lineage>
        <taxon>Bacteria</taxon>
        <taxon>Deltaproteobacteria</taxon>
        <taxon>Candidatus Acidulodesulfobacterales</taxon>
        <taxon>Candidatus Acidulodesulfobacterium</taxon>
    </lineage>
</organism>
<evidence type="ECO:0000313" key="13">
    <source>
        <dbReference type="Proteomes" id="UP000320813"/>
    </source>
</evidence>
<evidence type="ECO:0000256" key="9">
    <source>
        <dbReference type="ARBA" id="ARBA00023136"/>
    </source>
</evidence>
<keyword evidence="5 10" id="KW-0812">Transmembrane</keyword>
<name>A0A519BE03_9DELT</name>